<dbReference type="Pfam" id="PF07082">
    <property type="entry name" value="DUF1350"/>
    <property type="match status" value="1"/>
</dbReference>
<dbReference type="InterPro" id="IPR010765">
    <property type="entry name" value="DUF1350"/>
</dbReference>
<dbReference type="PANTHER" id="PTHR34127">
    <property type="entry name" value="OS04G0405600 PROTEIN"/>
    <property type="match status" value="1"/>
</dbReference>
<gene>
    <name evidence="1" type="ORF">SI8410_17020927</name>
</gene>
<dbReference type="EMBL" id="LR746280">
    <property type="protein sequence ID" value="CAA7410249.1"/>
    <property type="molecule type" value="Genomic_DNA"/>
</dbReference>
<dbReference type="Proteomes" id="UP000663760">
    <property type="component" value="Chromosome 17"/>
</dbReference>
<dbReference type="OrthoDB" id="3980at2759"/>
<reference evidence="1" key="1">
    <citation type="submission" date="2020-02" db="EMBL/GenBank/DDBJ databases">
        <authorList>
            <person name="Scholz U."/>
            <person name="Mascher M."/>
            <person name="Fiebig A."/>
        </authorList>
    </citation>
    <scope>NUCLEOTIDE SEQUENCE</scope>
</reference>
<proteinExistence type="predicted"/>
<protein>
    <submittedName>
        <fullName evidence="1">Uncharacterized protein</fullName>
    </submittedName>
</protein>
<organism evidence="1 2">
    <name type="scientific">Spirodela intermedia</name>
    <name type="common">Intermediate duckweed</name>
    <dbReference type="NCBI Taxonomy" id="51605"/>
    <lineage>
        <taxon>Eukaryota</taxon>
        <taxon>Viridiplantae</taxon>
        <taxon>Streptophyta</taxon>
        <taxon>Embryophyta</taxon>
        <taxon>Tracheophyta</taxon>
        <taxon>Spermatophyta</taxon>
        <taxon>Magnoliopsida</taxon>
        <taxon>Liliopsida</taxon>
        <taxon>Araceae</taxon>
        <taxon>Lemnoideae</taxon>
        <taxon>Spirodela</taxon>
    </lineage>
</organism>
<keyword evidence="2" id="KW-1185">Reference proteome</keyword>
<evidence type="ECO:0000313" key="1">
    <source>
        <dbReference type="EMBL" id="CAA7410249.1"/>
    </source>
</evidence>
<name>A0A7I8LJT2_SPIIN</name>
<dbReference type="AlphaFoldDB" id="A0A7I8LJT2"/>
<sequence>MKLVAPCALFGDSWSSLFKLHGGFSATVGDGGRRGYGGGGHRRKLFTATSRRRMTVFAGYAGGRQASVTRASSRGRMFSRLDSCLVVPPPSGRKPLAVIMFLGGAFVGAVPEVTYSYLLELLAEEGFLLVSVPYNVTFDHSRAAREVYERFNGCMEKLSASGVPDSELSAADLTDLPLYSVGHSNGALLQLMVGSYFSEKIPKANAIISFNNKPASVAVPYFEQLGPLVSQTIPVVEASPLYSLATSASGDAWKAFLDTTSTFLKGYDQEAAVSLNKFVDQLPSVINEVTQGASEFKPTPSENRDLFSKSYNVPHTLLVKFNADTIDETDTLEQVLRSRVESTGGTLEKVSLSGNHLTPCVQDIRWEVGSRYTPADAIAQGLKSLSLKDTRVLATTVAHWLDQKKGR</sequence>
<accession>A0A7I8LJT2</accession>
<dbReference type="InterPro" id="IPR029058">
    <property type="entry name" value="AB_hydrolase_fold"/>
</dbReference>
<dbReference type="SUPFAM" id="SSF53474">
    <property type="entry name" value="alpha/beta-Hydrolases"/>
    <property type="match status" value="1"/>
</dbReference>
<evidence type="ECO:0000313" key="2">
    <source>
        <dbReference type="Proteomes" id="UP000663760"/>
    </source>
</evidence>
<dbReference type="Gene3D" id="3.40.50.1820">
    <property type="entry name" value="alpha/beta hydrolase"/>
    <property type="match status" value="1"/>
</dbReference>
<dbReference type="PANTHER" id="PTHR34127:SF3">
    <property type="entry name" value="INITIATION FACTOR 4F SUBUNIT (DUF1350)"/>
    <property type="match status" value="1"/>
</dbReference>